<keyword evidence="2" id="KW-0732">Signal</keyword>
<feature type="compositionally biased region" description="Basic and acidic residues" evidence="1">
    <location>
        <begin position="47"/>
        <end position="64"/>
    </location>
</feature>
<gene>
    <name evidence="3" type="ORF">CH371_08960</name>
</gene>
<evidence type="ECO:0000256" key="1">
    <source>
        <dbReference type="SAM" id="MobiDB-lite"/>
    </source>
</evidence>
<protein>
    <submittedName>
        <fullName evidence="3">Uncharacterized protein</fullName>
    </submittedName>
</protein>
<name>A0A2M9ZDB1_9LEPT</name>
<dbReference type="EMBL" id="NPDT01000002">
    <property type="protein sequence ID" value="PJZ66389.1"/>
    <property type="molecule type" value="Genomic_DNA"/>
</dbReference>
<feature type="compositionally biased region" description="Basic and acidic residues" evidence="1">
    <location>
        <begin position="27"/>
        <end position="37"/>
    </location>
</feature>
<dbReference type="AlphaFoldDB" id="A0A2M9ZDB1"/>
<evidence type="ECO:0000313" key="3">
    <source>
        <dbReference type="EMBL" id="PJZ66389.1"/>
    </source>
</evidence>
<evidence type="ECO:0000256" key="2">
    <source>
        <dbReference type="SAM" id="SignalP"/>
    </source>
</evidence>
<evidence type="ECO:0000313" key="4">
    <source>
        <dbReference type="Proteomes" id="UP000231912"/>
    </source>
</evidence>
<feature type="region of interest" description="Disordered" evidence="1">
    <location>
        <begin position="27"/>
        <end position="65"/>
    </location>
</feature>
<feature type="signal peptide" evidence="2">
    <location>
        <begin position="1"/>
        <end position="22"/>
    </location>
</feature>
<dbReference type="RefSeq" id="WP_100758587.1">
    <property type="nucleotide sequence ID" value="NZ_NPDT01000002.1"/>
</dbReference>
<sequence>MKRILSFTIIIFLFSFANSAYSEDYSKENKEKKDQKSSDISPDWSPDPDRKTRFREEKEEKDQLATKPLPKSTNFLVYGASIGSPGSINFNLGYYYKDIVIRGSGGHWSPHWWGWQLDLGISFWKTPVIAHSVSIVLGQFQVDPFAPELGRGGQTSYRTGSDIPGYQHRDPTYEDLIIRSYISEQNPTLAAIFEYQSREKQRVVLGQRYIGLTYDILMGNFYLQVGGGIGSGDYKNPQLLIQLGYFFDTRSSQ</sequence>
<accession>A0A2M9ZDB1</accession>
<comment type="caution">
    <text evidence="3">The sequence shown here is derived from an EMBL/GenBank/DDBJ whole genome shotgun (WGS) entry which is preliminary data.</text>
</comment>
<reference evidence="3 4" key="1">
    <citation type="submission" date="2017-07" db="EMBL/GenBank/DDBJ databases">
        <title>Leptospira spp. isolated from tropical soils.</title>
        <authorList>
            <person name="Thibeaux R."/>
            <person name="Iraola G."/>
            <person name="Ferres I."/>
            <person name="Bierque E."/>
            <person name="Girault D."/>
            <person name="Soupe-Gilbert M.-E."/>
            <person name="Picardeau M."/>
            <person name="Goarant C."/>
        </authorList>
    </citation>
    <scope>NUCLEOTIDE SEQUENCE [LARGE SCALE GENOMIC DNA]</scope>
    <source>
        <strain evidence="3 4">FH2-C-A2</strain>
    </source>
</reference>
<feature type="chain" id="PRO_5014864267" evidence="2">
    <location>
        <begin position="23"/>
        <end position="253"/>
    </location>
</feature>
<proteinExistence type="predicted"/>
<dbReference type="Proteomes" id="UP000231912">
    <property type="component" value="Unassembled WGS sequence"/>
</dbReference>
<organism evidence="3 4">
    <name type="scientific">Leptospira wolffii</name>
    <dbReference type="NCBI Taxonomy" id="409998"/>
    <lineage>
        <taxon>Bacteria</taxon>
        <taxon>Pseudomonadati</taxon>
        <taxon>Spirochaetota</taxon>
        <taxon>Spirochaetia</taxon>
        <taxon>Leptospirales</taxon>
        <taxon>Leptospiraceae</taxon>
        <taxon>Leptospira</taxon>
    </lineage>
</organism>